<gene>
    <name evidence="2" type="ORF">CMV_020699</name>
</gene>
<keyword evidence="1" id="KW-0472">Membrane</keyword>
<evidence type="ECO:0000313" key="3">
    <source>
        <dbReference type="Proteomes" id="UP000737018"/>
    </source>
</evidence>
<evidence type="ECO:0000256" key="1">
    <source>
        <dbReference type="SAM" id="Phobius"/>
    </source>
</evidence>
<reference evidence="2" key="1">
    <citation type="submission" date="2020-03" db="EMBL/GenBank/DDBJ databases">
        <title>Castanea mollissima Vanexum genome sequencing.</title>
        <authorList>
            <person name="Staton M."/>
        </authorList>
    </citation>
    <scope>NUCLEOTIDE SEQUENCE</scope>
    <source>
        <tissue evidence="2">Leaf</tissue>
    </source>
</reference>
<evidence type="ECO:0000313" key="2">
    <source>
        <dbReference type="EMBL" id="KAF3953891.1"/>
    </source>
</evidence>
<keyword evidence="3" id="KW-1185">Reference proteome</keyword>
<dbReference type="Proteomes" id="UP000737018">
    <property type="component" value="Unassembled WGS sequence"/>
</dbReference>
<name>A0A8J4VMF1_9ROSI</name>
<feature type="transmembrane region" description="Helical" evidence="1">
    <location>
        <begin position="46"/>
        <end position="77"/>
    </location>
</feature>
<comment type="caution">
    <text evidence="2">The sequence shown here is derived from an EMBL/GenBank/DDBJ whole genome shotgun (WGS) entry which is preliminary data.</text>
</comment>
<keyword evidence="1" id="KW-0812">Transmembrane</keyword>
<dbReference type="OrthoDB" id="1738999at2759"/>
<keyword evidence="1" id="KW-1133">Transmembrane helix</keyword>
<accession>A0A8J4VMF1</accession>
<sequence>MKTLLKTEKPLLLRRGTDSVKKTPLCVILLFPAQFVNEVFEKCSQLISGIVFGITGSIVMVLGDPVLVLAFVSIAYLIIFREEELQDCFLLEFLGLCFGSIGLHYTAWHFCFFRGQGDQFFAL</sequence>
<dbReference type="AlphaFoldDB" id="A0A8J4VMF1"/>
<dbReference type="EMBL" id="JRKL02003899">
    <property type="protein sequence ID" value="KAF3953891.1"/>
    <property type="molecule type" value="Genomic_DNA"/>
</dbReference>
<protein>
    <submittedName>
        <fullName evidence="2">Uncharacterized protein</fullName>
    </submittedName>
</protein>
<proteinExistence type="predicted"/>
<organism evidence="2 3">
    <name type="scientific">Castanea mollissima</name>
    <name type="common">Chinese chestnut</name>
    <dbReference type="NCBI Taxonomy" id="60419"/>
    <lineage>
        <taxon>Eukaryota</taxon>
        <taxon>Viridiplantae</taxon>
        <taxon>Streptophyta</taxon>
        <taxon>Embryophyta</taxon>
        <taxon>Tracheophyta</taxon>
        <taxon>Spermatophyta</taxon>
        <taxon>Magnoliopsida</taxon>
        <taxon>eudicotyledons</taxon>
        <taxon>Gunneridae</taxon>
        <taxon>Pentapetalae</taxon>
        <taxon>rosids</taxon>
        <taxon>fabids</taxon>
        <taxon>Fagales</taxon>
        <taxon>Fagaceae</taxon>
        <taxon>Castanea</taxon>
    </lineage>
</organism>
<feature type="transmembrane region" description="Helical" evidence="1">
    <location>
        <begin position="89"/>
        <end position="108"/>
    </location>
</feature>